<dbReference type="PATRIC" id="fig|1619087.5.peg.430"/>
<evidence type="ECO:0008006" key="4">
    <source>
        <dbReference type="Google" id="ProtNLM"/>
    </source>
</evidence>
<dbReference type="Proteomes" id="UP000034852">
    <property type="component" value="Unassembled WGS sequence"/>
</dbReference>
<proteinExistence type="predicted"/>
<feature type="transmembrane region" description="Helical" evidence="1">
    <location>
        <begin position="64"/>
        <end position="84"/>
    </location>
</feature>
<dbReference type="Pfam" id="PF18761">
    <property type="entry name" value="Heliorhodopsin"/>
    <property type="match status" value="1"/>
</dbReference>
<dbReference type="AlphaFoldDB" id="A0A0G0GYV3"/>
<reference evidence="2 3" key="1">
    <citation type="journal article" date="2015" name="Nature">
        <title>rRNA introns, odd ribosomes, and small enigmatic genomes across a large radiation of phyla.</title>
        <authorList>
            <person name="Brown C.T."/>
            <person name="Hug L.A."/>
            <person name="Thomas B.C."/>
            <person name="Sharon I."/>
            <person name="Castelle C.J."/>
            <person name="Singh A."/>
            <person name="Wilkins M.J."/>
            <person name="Williams K.H."/>
            <person name="Banfield J.F."/>
        </authorList>
    </citation>
    <scope>NUCLEOTIDE SEQUENCE [LARGE SCALE GENOMIC DNA]</scope>
</reference>
<sequence length="256" mass="29211">MIKKFVNNLRAFNIFMGILHLSQAVLMLLLSNEFKLPLTTSFLDASRENFQAVVEPEIIGSLKIGPMIALFLLISSIAHLSLTLPRVYQWYLKNLKKGMNSARWMEYSISSSIMIVVIAMLCGVYDMATLILMFSINTTMIFFGLLMELHNQTTKKTDWTSYIFGCFAGAVPWIVIFMYFISAVNSIDANVPDFVYGIVISLFIFFNIFAINMFLQYKKVGPWKNYLFGEKMYIVLSLVAKSALAWQVFSGTLRPQ</sequence>
<evidence type="ECO:0000256" key="1">
    <source>
        <dbReference type="SAM" id="Phobius"/>
    </source>
</evidence>
<keyword evidence="1" id="KW-1133">Transmembrane helix</keyword>
<accession>A0A0G0GYV3</accession>
<keyword evidence="1" id="KW-0472">Membrane</keyword>
<feature type="transmembrane region" description="Helical" evidence="1">
    <location>
        <begin position="194"/>
        <end position="215"/>
    </location>
</feature>
<protein>
    <recommendedName>
        <fullName evidence="4">Heliorhodopsin</fullName>
    </recommendedName>
</protein>
<comment type="caution">
    <text evidence="2">The sequence shown here is derived from an EMBL/GenBank/DDBJ whole genome shotgun (WGS) entry which is preliminary data.</text>
</comment>
<dbReference type="EMBL" id="LBTH01000033">
    <property type="protein sequence ID" value="KKQ35177.1"/>
    <property type="molecule type" value="Genomic_DNA"/>
</dbReference>
<feature type="transmembrane region" description="Helical" evidence="1">
    <location>
        <begin position="127"/>
        <end position="147"/>
    </location>
</feature>
<dbReference type="NCBIfam" id="NF038020">
    <property type="entry name" value="HeR"/>
    <property type="match status" value="1"/>
</dbReference>
<keyword evidence="1" id="KW-0812">Transmembrane</keyword>
<feature type="transmembrane region" description="Helical" evidence="1">
    <location>
        <begin position="104"/>
        <end position="121"/>
    </location>
</feature>
<name>A0A0G0GYV3_9BACT</name>
<organism evidence="2 3">
    <name type="scientific">candidate division WS6 bacterium GW2011_GWA2_37_6</name>
    <dbReference type="NCBI Taxonomy" id="1619087"/>
    <lineage>
        <taxon>Bacteria</taxon>
        <taxon>Candidatus Dojkabacteria</taxon>
    </lineage>
</organism>
<evidence type="ECO:0000313" key="3">
    <source>
        <dbReference type="Proteomes" id="UP000034852"/>
    </source>
</evidence>
<feature type="transmembrane region" description="Helical" evidence="1">
    <location>
        <begin position="12"/>
        <end position="30"/>
    </location>
</feature>
<evidence type="ECO:0000313" key="2">
    <source>
        <dbReference type="EMBL" id="KKQ35177.1"/>
    </source>
</evidence>
<feature type="transmembrane region" description="Helical" evidence="1">
    <location>
        <begin position="159"/>
        <end position="182"/>
    </location>
</feature>
<gene>
    <name evidence="2" type="ORF">US52_C0033G0009</name>
</gene>
<dbReference type="Gene3D" id="1.20.1070.10">
    <property type="entry name" value="Rhodopsin 7-helix transmembrane proteins"/>
    <property type="match status" value="1"/>
</dbReference>
<dbReference type="InterPro" id="IPR041113">
    <property type="entry name" value="Heliorhodopsin"/>
</dbReference>